<evidence type="ECO:0000313" key="1">
    <source>
        <dbReference type="EMBL" id="JAD32330.1"/>
    </source>
</evidence>
<dbReference type="EMBL" id="GBRH01265565">
    <property type="protein sequence ID" value="JAD32330.1"/>
    <property type="molecule type" value="Transcribed_RNA"/>
</dbReference>
<organism evidence="1">
    <name type="scientific">Arundo donax</name>
    <name type="common">Giant reed</name>
    <name type="synonym">Donax arundinaceus</name>
    <dbReference type="NCBI Taxonomy" id="35708"/>
    <lineage>
        <taxon>Eukaryota</taxon>
        <taxon>Viridiplantae</taxon>
        <taxon>Streptophyta</taxon>
        <taxon>Embryophyta</taxon>
        <taxon>Tracheophyta</taxon>
        <taxon>Spermatophyta</taxon>
        <taxon>Magnoliopsida</taxon>
        <taxon>Liliopsida</taxon>
        <taxon>Poales</taxon>
        <taxon>Poaceae</taxon>
        <taxon>PACMAD clade</taxon>
        <taxon>Arundinoideae</taxon>
        <taxon>Arundineae</taxon>
        <taxon>Arundo</taxon>
    </lineage>
</organism>
<reference evidence="1" key="1">
    <citation type="submission" date="2014-09" db="EMBL/GenBank/DDBJ databases">
        <authorList>
            <person name="Magalhaes I.L.F."/>
            <person name="Oliveira U."/>
            <person name="Santos F.R."/>
            <person name="Vidigal T.H.D.A."/>
            <person name="Brescovit A.D."/>
            <person name="Santos A.J."/>
        </authorList>
    </citation>
    <scope>NUCLEOTIDE SEQUENCE</scope>
    <source>
        <tissue evidence="1">Shoot tissue taken approximately 20 cm above the soil surface</tissue>
    </source>
</reference>
<name>A0A0A8Z6E5_ARUDO</name>
<protein>
    <submittedName>
        <fullName evidence="1">Uncharacterized protein</fullName>
    </submittedName>
</protein>
<proteinExistence type="predicted"/>
<dbReference type="AlphaFoldDB" id="A0A0A8Z6E5"/>
<accession>A0A0A8Z6E5</accession>
<sequence length="43" mass="5189">MVAREDRIFYKYNQAVALPRKHRFVPFGGKQYKLKGEESLCKW</sequence>
<reference evidence="1" key="2">
    <citation type="journal article" date="2015" name="Data Brief">
        <title>Shoot transcriptome of the giant reed, Arundo donax.</title>
        <authorList>
            <person name="Barrero R.A."/>
            <person name="Guerrero F.D."/>
            <person name="Moolhuijzen P."/>
            <person name="Goolsby J.A."/>
            <person name="Tidwell J."/>
            <person name="Bellgard S.E."/>
            <person name="Bellgard M.I."/>
        </authorList>
    </citation>
    <scope>NUCLEOTIDE SEQUENCE</scope>
    <source>
        <tissue evidence="1">Shoot tissue taken approximately 20 cm above the soil surface</tissue>
    </source>
</reference>